<dbReference type="GO" id="GO:0010285">
    <property type="term" value="F:L,L-diaminopimelate aminotransferase activity"/>
    <property type="evidence" value="ECO:0007669"/>
    <property type="project" value="UniProtKB-EC"/>
</dbReference>
<dbReference type="InterPro" id="IPR019942">
    <property type="entry name" value="DapL/ALD1"/>
</dbReference>
<keyword evidence="6" id="KW-0808">Transferase</keyword>
<comment type="pathway">
    <text evidence="2">Amino-acid biosynthesis; L-lysine biosynthesis via DAP pathway; LL-2,6-diaminopimelate from (S)-tetrahydrodipicolinate (aminotransferase route): step 1/1.</text>
</comment>
<evidence type="ECO:0000313" key="12">
    <source>
        <dbReference type="Proteomes" id="UP000269352"/>
    </source>
</evidence>
<dbReference type="InterPro" id="IPR015421">
    <property type="entry name" value="PyrdxlP-dep_Trfase_major"/>
</dbReference>
<evidence type="ECO:0000256" key="5">
    <source>
        <dbReference type="ARBA" id="ARBA00022576"/>
    </source>
</evidence>
<dbReference type="GO" id="GO:0009089">
    <property type="term" value="P:lysine biosynthetic process via diaminopimelate"/>
    <property type="evidence" value="ECO:0007669"/>
    <property type="project" value="UniProtKB-UniPathway"/>
</dbReference>
<dbReference type="FunFam" id="3.40.640.10:FF:000099">
    <property type="entry name" value="LL-diaminopimelate aminotransferase, chloroplastic"/>
    <property type="match status" value="1"/>
</dbReference>
<comment type="caution">
    <text evidence="11">The sequence shown here is derived from an EMBL/GenBank/DDBJ whole genome shotgun (WGS) entry which is preliminary data.</text>
</comment>
<proteinExistence type="inferred from homology"/>
<dbReference type="Proteomes" id="UP000269352">
    <property type="component" value="Unassembled WGS sequence"/>
</dbReference>
<gene>
    <name evidence="11" type="primary">dapL</name>
    <name evidence="11" type="ORF">NO1_0356</name>
</gene>
<evidence type="ECO:0000256" key="1">
    <source>
        <dbReference type="ARBA" id="ARBA00001933"/>
    </source>
</evidence>
<accession>A0A388T946</accession>
<name>A0A388T946_TERA1</name>
<dbReference type="EC" id="2.6.1.83" evidence="3 9"/>
<dbReference type="InterPro" id="IPR015422">
    <property type="entry name" value="PyrdxlP-dep_Trfase_small"/>
</dbReference>
<evidence type="ECO:0000256" key="9">
    <source>
        <dbReference type="NCBIfam" id="TIGR03542"/>
    </source>
</evidence>
<protein>
    <recommendedName>
        <fullName evidence="4 9">LL-diaminopimelate aminotransferase</fullName>
        <ecNumber evidence="3 9">2.6.1.83</ecNumber>
    </recommendedName>
</protein>
<keyword evidence="5 11" id="KW-0032">Aminotransferase</keyword>
<dbReference type="CDD" id="cd00609">
    <property type="entry name" value="AAT_like"/>
    <property type="match status" value="1"/>
</dbReference>
<evidence type="ECO:0000259" key="10">
    <source>
        <dbReference type="Pfam" id="PF00155"/>
    </source>
</evidence>
<dbReference type="Gene3D" id="3.90.1150.10">
    <property type="entry name" value="Aspartate Aminotransferase, domain 1"/>
    <property type="match status" value="1"/>
</dbReference>
<comment type="cofactor">
    <cofactor evidence="1">
        <name>pyridoxal 5'-phosphate</name>
        <dbReference type="ChEBI" id="CHEBI:597326"/>
    </cofactor>
</comment>
<feature type="domain" description="Aminotransferase class I/classII large" evidence="10">
    <location>
        <begin position="35"/>
        <end position="389"/>
    </location>
</feature>
<reference evidence="11 12" key="1">
    <citation type="journal article" date="2019" name="ISME J.">
        <title>Genome analyses of uncultured TG2/ZB3 bacteria in 'Margulisbacteria' specifically attached to ectosymbiotic spirochetes of protists in the termite gut.</title>
        <authorList>
            <person name="Utami Y.D."/>
            <person name="Kuwahara H."/>
            <person name="Igai K."/>
            <person name="Murakami T."/>
            <person name="Sugaya K."/>
            <person name="Morikawa T."/>
            <person name="Nagura Y."/>
            <person name="Yuki M."/>
            <person name="Deevong P."/>
            <person name="Inoue T."/>
            <person name="Kihara K."/>
            <person name="Lo N."/>
            <person name="Yamada A."/>
            <person name="Ohkuma M."/>
            <person name="Hongoh Y."/>
        </authorList>
    </citation>
    <scope>NUCLEOTIDE SEQUENCE [LARGE SCALE GENOMIC DNA]</scope>
    <source>
        <strain evidence="11">NkOx7-01</strain>
    </source>
</reference>
<dbReference type="UniPathway" id="UPA00034">
    <property type="reaction ID" value="UER00466"/>
</dbReference>
<organism evidence="11 12">
    <name type="scientific">Termititenax aidoneus</name>
    <dbReference type="NCBI Taxonomy" id="2218524"/>
    <lineage>
        <taxon>Bacteria</taxon>
        <taxon>Bacillati</taxon>
        <taxon>Candidatus Margulisiibacteriota</taxon>
        <taxon>Candidatus Termititenacia</taxon>
        <taxon>Candidatus Termititenacales</taxon>
        <taxon>Candidatus Termititenacaceae</taxon>
        <taxon>Candidatus Termititenax</taxon>
    </lineage>
</organism>
<dbReference type="GO" id="GO:0030170">
    <property type="term" value="F:pyridoxal phosphate binding"/>
    <property type="evidence" value="ECO:0007669"/>
    <property type="project" value="UniProtKB-UniRule"/>
</dbReference>
<comment type="catalytic activity">
    <reaction evidence="8">
        <text>(2S,6S)-2,6-diaminopimelate + 2-oxoglutarate = (S)-2,3,4,5-tetrahydrodipicolinate + L-glutamate + H2O + H(+)</text>
        <dbReference type="Rhea" id="RHEA:23988"/>
        <dbReference type="ChEBI" id="CHEBI:15377"/>
        <dbReference type="ChEBI" id="CHEBI:15378"/>
        <dbReference type="ChEBI" id="CHEBI:16810"/>
        <dbReference type="ChEBI" id="CHEBI:16845"/>
        <dbReference type="ChEBI" id="CHEBI:29985"/>
        <dbReference type="ChEBI" id="CHEBI:57609"/>
        <dbReference type="EC" id="2.6.1.83"/>
    </reaction>
</comment>
<keyword evidence="12" id="KW-1185">Reference proteome</keyword>
<evidence type="ECO:0000256" key="4">
    <source>
        <dbReference type="ARBA" id="ARBA00018052"/>
    </source>
</evidence>
<evidence type="ECO:0000256" key="3">
    <source>
        <dbReference type="ARBA" id="ARBA00013138"/>
    </source>
</evidence>
<evidence type="ECO:0000313" key="11">
    <source>
        <dbReference type="EMBL" id="GBR72899.1"/>
    </source>
</evidence>
<dbReference type="InterPro" id="IPR015424">
    <property type="entry name" value="PyrdxlP-dep_Trfase"/>
</dbReference>
<dbReference type="EMBL" id="BGZN01000003">
    <property type="protein sequence ID" value="GBR72899.1"/>
    <property type="molecule type" value="Genomic_DNA"/>
</dbReference>
<dbReference type="Pfam" id="PF00155">
    <property type="entry name" value="Aminotran_1_2"/>
    <property type="match status" value="1"/>
</dbReference>
<sequence>MVSRNPNFARLQAGYLFPEIARRRRALLEKQPDAKIISLGIGNTTEPLTPIVTKALTEAAARLGTADGYSGYGDEQGLPALREQIAKVLYQDLIRAEEITISDGAKCDIGRLQILFGGQVTVAVQDPAYPVYVDGSIIAGADSGLQYMTCRPENDFFPDLGKLPRVDLIYFCSPNNPTGAAATKAQLVELVKFAQKNKSIIIFDAAYSEFITDKNLPRSIYEIDGADEVAIEVNSFSKSIGFTGVRLGWCIVPKKIKFADGTLVGQDWTRVITTLFNGASNIAQAGGLAALTATGRQETKTLLAYYQENARLICEGLQALDIQIYGGVNSPYIWAHFPAQKSWDIFEKILNEAHVVTTPGAGFGPAGENFVRFSSFGRRADIQEAVRRLSNVLKN</sequence>
<evidence type="ECO:0000256" key="2">
    <source>
        <dbReference type="ARBA" id="ARBA00004982"/>
    </source>
</evidence>
<dbReference type="NCBIfam" id="TIGR03542">
    <property type="entry name" value="DAPAT_plant"/>
    <property type="match status" value="1"/>
</dbReference>
<dbReference type="PANTHER" id="PTHR43144">
    <property type="entry name" value="AMINOTRANSFERASE"/>
    <property type="match status" value="1"/>
</dbReference>
<dbReference type="Gene3D" id="3.40.640.10">
    <property type="entry name" value="Type I PLP-dependent aspartate aminotransferase-like (Major domain)"/>
    <property type="match status" value="1"/>
</dbReference>
<evidence type="ECO:0000256" key="7">
    <source>
        <dbReference type="ARBA" id="ARBA00022898"/>
    </source>
</evidence>
<dbReference type="AlphaFoldDB" id="A0A388T946"/>
<evidence type="ECO:0000256" key="8">
    <source>
        <dbReference type="ARBA" id="ARBA00051934"/>
    </source>
</evidence>
<dbReference type="InterPro" id="IPR004839">
    <property type="entry name" value="Aminotransferase_I/II_large"/>
</dbReference>
<dbReference type="SUPFAM" id="SSF53383">
    <property type="entry name" value="PLP-dependent transferases"/>
    <property type="match status" value="1"/>
</dbReference>
<dbReference type="HAMAP" id="MF_01642">
    <property type="entry name" value="DapL_aminotrans_1"/>
    <property type="match status" value="1"/>
</dbReference>
<evidence type="ECO:0000256" key="6">
    <source>
        <dbReference type="ARBA" id="ARBA00022679"/>
    </source>
</evidence>
<keyword evidence="7" id="KW-0663">Pyridoxal phosphate</keyword>